<protein>
    <submittedName>
        <fullName evidence="1">Uncharacterized protein</fullName>
    </submittedName>
</protein>
<proteinExistence type="predicted"/>
<evidence type="ECO:0000313" key="1">
    <source>
        <dbReference type="EMBL" id="MBM7658454.1"/>
    </source>
</evidence>
<keyword evidence="2" id="KW-1185">Reference proteome</keyword>
<organism evidence="1 2">
    <name type="scientific">Sporolactobacillus spathodeae</name>
    <dbReference type="NCBI Taxonomy" id="1465502"/>
    <lineage>
        <taxon>Bacteria</taxon>
        <taxon>Bacillati</taxon>
        <taxon>Bacillota</taxon>
        <taxon>Bacilli</taxon>
        <taxon>Bacillales</taxon>
        <taxon>Sporolactobacillaceae</taxon>
        <taxon>Sporolactobacillus</taxon>
    </lineage>
</organism>
<dbReference type="EMBL" id="JAFBEV010000017">
    <property type="protein sequence ID" value="MBM7658454.1"/>
    <property type="molecule type" value="Genomic_DNA"/>
</dbReference>
<dbReference type="RefSeq" id="WP_205007015.1">
    <property type="nucleotide sequence ID" value="NZ_CBCRXA010000008.1"/>
</dbReference>
<reference evidence="1 2" key="1">
    <citation type="submission" date="2021-01" db="EMBL/GenBank/DDBJ databases">
        <title>Genomic Encyclopedia of Type Strains, Phase IV (KMG-IV): sequencing the most valuable type-strain genomes for metagenomic binning, comparative biology and taxonomic classification.</title>
        <authorList>
            <person name="Goeker M."/>
        </authorList>
    </citation>
    <scope>NUCLEOTIDE SEQUENCE [LARGE SCALE GENOMIC DNA]</scope>
    <source>
        <strain evidence="1 2">DSM 100968</strain>
    </source>
</reference>
<gene>
    <name evidence="1" type="ORF">JOC27_001907</name>
</gene>
<sequence length="69" mass="7947">MTEPVTVDMAIVDCDKEKLLRRVKNYQSEYNASNNCDSKIILKPDPNTIAFDGVTSHSFLLHLEETKRY</sequence>
<evidence type="ECO:0000313" key="2">
    <source>
        <dbReference type="Proteomes" id="UP000823201"/>
    </source>
</evidence>
<accession>A0ABS2Q9L4</accession>
<comment type="caution">
    <text evidence="1">The sequence shown here is derived from an EMBL/GenBank/DDBJ whole genome shotgun (WGS) entry which is preliminary data.</text>
</comment>
<name>A0ABS2Q9L4_9BACL</name>
<dbReference type="Proteomes" id="UP000823201">
    <property type="component" value="Unassembled WGS sequence"/>
</dbReference>